<keyword evidence="5" id="KW-0472">Membrane</keyword>
<comment type="subcellular location">
    <subcellularLocation>
        <location evidence="1">Membrane</location>
    </subcellularLocation>
</comment>
<keyword evidence="2" id="KW-0547">Nucleotide-binding</keyword>
<dbReference type="GO" id="GO:0005525">
    <property type="term" value="F:GTP binding"/>
    <property type="evidence" value="ECO:0007669"/>
    <property type="project" value="UniProtKB-KW"/>
</dbReference>
<name>A0A839HC71_9GAMM</name>
<accession>A0A839HC71</accession>
<dbReference type="InterPro" id="IPR027094">
    <property type="entry name" value="Mitofusin_fam"/>
</dbReference>
<dbReference type="InterPro" id="IPR045063">
    <property type="entry name" value="Dynamin_N"/>
</dbReference>
<keyword evidence="3" id="KW-0378">Hydrolase</keyword>
<keyword evidence="4" id="KW-0342">GTP-binding</keyword>
<dbReference type="SUPFAM" id="SSF52540">
    <property type="entry name" value="P-loop containing nucleoside triphosphate hydrolases"/>
    <property type="match status" value="1"/>
</dbReference>
<evidence type="ECO:0000256" key="3">
    <source>
        <dbReference type="ARBA" id="ARBA00022801"/>
    </source>
</evidence>
<dbReference type="RefSeq" id="WP_182581904.1">
    <property type="nucleotide sequence ID" value="NZ_JABVCQ010000002.1"/>
</dbReference>
<reference evidence="7 8" key="1">
    <citation type="journal article" date="2020" name="Arch. Microbiol.">
        <title>The genome sequence of the giant phototrophic gammaproteobacterium Thiospirillum jenense gives insight into its physiological properties and phylogenetic relationships.</title>
        <authorList>
            <person name="Imhoff J.F."/>
            <person name="Meyer T.E."/>
            <person name="Kyndt J.A."/>
        </authorList>
    </citation>
    <scope>NUCLEOTIDE SEQUENCE [LARGE SCALE GENOMIC DNA]</scope>
    <source>
        <strain evidence="7 8">DSM 216</strain>
    </source>
</reference>
<evidence type="ECO:0000313" key="7">
    <source>
        <dbReference type="EMBL" id="MBB1124797.1"/>
    </source>
</evidence>
<dbReference type="PANTHER" id="PTHR10465">
    <property type="entry name" value="TRANSMEMBRANE GTPASE FZO1"/>
    <property type="match status" value="1"/>
</dbReference>
<dbReference type="InterPro" id="IPR027417">
    <property type="entry name" value="P-loop_NTPase"/>
</dbReference>
<dbReference type="Gene3D" id="3.40.50.300">
    <property type="entry name" value="P-loop containing nucleotide triphosphate hydrolases"/>
    <property type="match status" value="1"/>
</dbReference>
<evidence type="ECO:0000256" key="2">
    <source>
        <dbReference type="ARBA" id="ARBA00022741"/>
    </source>
</evidence>
<dbReference type="Proteomes" id="UP000548632">
    <property type="component" value="Unassembled WGS sequence"/>
</dbReference>
<evidence type="ECO:0000256" key="1">
    <source>
        <dbReference type="ARBA" id="ARBA00004370"/>
    </source>
</evidence>
<dbReference type="AlphaFoldDB" id="A0A839HC71"/>
<dbReference type="Pfam" id="PF00350">
    <property type="entry name" value="Dynamin_N"/>
    <property type="match status" value="1"/>
</dbReference>
<protein>
    <submittedName>
        <fullName evidence="7">Dynamin family protein</fullName>
    </submittedName>
</protein>
<evidence type="ECO:0000259" key="6">
    <source>
        <dbReference type="Pfam" id="PF00350"/>
    </source>
</evidence>
<dbReference type="GO" id="GO:0003924">
    <property type="term" value="F:GTPase activity"/>
    <property type="evidence" value="ECO:0007669"/>
    <property type="project" value="InterPro"/>
</dbReference>
<keyword evidence="8" id="KW-1185">Reference proteome</keyword>
<feature type="domain" description="Dynamin N-terminal" evidence="6">
    <location>
        <begin position="67"/>
        <end position="267"/>
    </location>
</feature>
<evidence type="ECO:0000256" key="4">
    <source>
        <dbReference type="ARBA" id="ARBA00023134"/>
    </source>
</evidence>
<evidence type="ECO:0000313" key="8">
    <source>
        <dbReference type="Proteomes" id="UP000548632"/>
    </source>
</evidence>
<dbReference type="PANTHER" id="PTHR10465:SF0">
    <property type="entry name" value="SARCALUMENIN"/>
    <property type="match status" value="1"/>
</dbReference>
<proteinExistence type="predicted"/>
<evidence type="ECO:0000256" key="5">
    <source>
        <dbReference type="ARBA" id="ARBA00023136"/>
    </source>
</evidence>
<comment type="caution">
    <text evidence="7">The sequence shown here is derived from an EMBL/GenBank/DDBJ whole genome shotgun (WGS) entry which is preliminary data.</text>
</comment>
<gene>
    <name evidence="7" type="ORF">HUK38_00950</name>
</gene>
<dbReference type="GO" id="GO:0016020">
    <property type="term" value="C:membrane"/>
    <property type="evidence" value="ECO:0007669"/>
    <property type="project" value="UniProtKB-SubCell"/>
</dbReference>
<organism evidence="7 8">
    <name type="scientific">Thiospirillum jenense</name>
    <dbReference type="NCBI Taxonomy" id="1653858"/>
    <lineage>
        <taxon>Bacteria</taxon>
        <taxon>Pseudomonadati</taxon>
        <taxon>Pseudomonadota</taxon>
        <taxon>Gammaproteobacteria</taxon>
        <taxon>Chromatiales</taxon>
        <taxon>Chromatiaceae</taxon>
        <taxon>Thiospirillum</taxon>
    </lineage>
</organism>
<sequence>MDWKTASIHYAKRLEDALTIRRYASQLAQLSQVRTLDGINDISRVLNDEGKQAERQKKRLDKGEFRIAVVGLEKAGKSTFVNAWLGCDLLPTKSQRCTFTTTQIYSVPDDSNQRLEVDPKTYQAFERLCRELEATKNGTDRSQAEKAEADLQTIRKNDHTLKKVLEEPPLRESFINLEDIKNDLRKYVADACYAHAIQEARLFTSRLAEAEGIVFYDVPGLDSGLAKHIEESREMLTDCDAVILIQRYPSLRGHEKDLIKFAREGDKHIGLEEKLFVFFARMDSFASHEAFKKDYEAVVHEWQQEKNALS</sequence>
<dbReference type="EMBL" id="JABVCQ010000002">
    <property type="protein sequence ID" value="MBB1124797.1"/>
    <property type="molecule type" value="Genomic_DNA"/>
</dbReference>